<dbReference type="RefSeq" id="WP_161124046.1">
    <property type="nucleotide sequence ID" value="NZ_VYSB01000001.1"/>
</dbReference>
<evidence type="ECO:0000313" key="2">
    <source>
        <dbReference type="EMBL" id="MYZ50881.1"/>
    </source>
</evidence>
<name>A0A7C9MVM9_9BURK</name>
<reference evidence="2 3" key="1">
    <citation type="submission" date="2019-09" db="EMBL/GenBank/DDBJ databases">
        <title>Identification of Malikia spinosa a prominent benzene-, toluene-, and ethylbenzene-degrading bacterium: enrichment, isolation and whole genome sequencing.</title>
        <authorList>
            <person name="Tancsics A."/>
            <person name="Revesz F."/>
            <person name="Kriszt B."/>
        </authorList>
    </citation>
    <scope>NUCLEOTIDE SEQUENCE [LARGE SCALE GENOMIC DNA]</scope>
    <source>
        <strain evidence="2 3">AB6</strain>
    </source>
</reference>
<evidence type="ECO:0000256" key="1">
    <source>
        <dbReference type="SAM" id="Phobius"/>
    </source>
</evidence>
<organism evidence="2 3">
    <name type="scientific">Malikia spinosa</name>
    <dbReference type="NCBI Taxonomy" id="86180"/>
    <lineage>
        <taxon>Bacteria</taxon>
        <taxon>Pseudomonadati</taxon>
        <taxon>Pseudomonadota</taxon>
        <taxon>Betaproteobacteria</taxon>
        <taxon>Burkholderiales</taxon>
        <taxon>Comamonadaceae</taxon>
        <taxon>Malikia</taxon>
    </lineage>
</organism>
<accession>A0A7C9MVM9</accession>
<dbReference type="Proteomes" id="UP000481947">
    <property type="component" value="Unassembled WGS sequence"/>
</dbReference>
<gene>
    <name evidence="2" type="ORF">F5985_01695</name>
</gene>
<dbReference type="EMBL" id="VYSB01000001">
    <property type="protein sequence ID" value="MYZ50881.1"/>
    <property type="molecule type" value="Genomic_DNA"/>
</dbReference>
<evidence type="ECO:0000313" key="3">
    <source>
        <dbReference type="Proteomes" id="UP000481947"/>
    </source>
</evidence>
<feature type="transmembrane region" description="Helical" evidence="1">
    <location>
        <begin position="12"/>
        <end position="33"/>
    </location>
</feature>
<keyword evidence="1" id="KW-1133">Transmembrane helix</keyword>
<dbReference type="AlphaFoldDB" id="A0A7C9MVM9"/>
<keyword evidence="1" id="KW-0472">Membrane</keyword>
<feature type="transmembrane region" description="Helical" evidence="1">
    <location>
        <begin position="39"/>
        <end position="58"/>
    </location>
</feature>
<keyword evidence="1" id="KW-0812">Transmembrane</keyword>
<proteinExistence type="predicted"/>
<comment type="caution">
    <text evidence="2">The sequence shown here is derived from an EMBL/GenBank/DDBJ whole genome shotgun (WGS) entry which is preliminary data.</text>
</comment>
<sequence>MLVGVRQPLRGLLLNLLVAAGVAALAVLTWSGAVWQPTSFIIMPLIISIPLALTQIVFSRPGLSHC</sequence>
<protein>
    <submittedName>
        <fullName evidence="2">Uncharacterized protein</fullName>
    </submittedName>
</protein>